<comment type="catalytic activity">
    <reaction evidence="1">
        <text>GMP + diphosphate = guanine + 5-phospho-alpha-D-ribose 1-diphosphate</text>
        <dbReference type="Rhea" id="RHEA:25424"/>
        <dbReference type="ChEBI" id="CHEBI:16235"/>
        <dbReference type="ChEBI" id="CHEBI:33019"/>
        <dbReference type="ChEBI" id="CHEBI:58017"/>
        <dbReference type="ChEBI" id="CHEBI:58115"/>
        <dbReference type="EC" id="2.4.2.8"/>
    </reaction>
    <physiologicalReaction direction="right-to-left" evidence="1">
        <dbReference type="Rhea" id="RHEA:25426"/>
    </physiologicalReaction>
</comment>
<dbReference type="GO" id="GO:0004422">
    <property type="term" value="F:hypoxanthine phosphoribosyltransferase activity"/>
    <property type="evidence" value="ECO:0007669"/>
    <property type="project" value="TreeGrafter"/>
</dbReference>
<dbReference type="GO" id="GO:0000287">
    <property type="term" value="F:magnesium ion binding"/>
    <property type="evidence" value="ECO:0007669"/>
    <property type="project" value="TreeGrafter"/>
</dbReference>
<dbReference type="InterPro" id="IPR050408">
    <property type="entry name" value="HGPRT"/>
</dbReference>
<dbReference type="GO" id="GO:0046100">
    <property type="term" value="P:hypoxanthine metabolic process"/>
    <property type="evidence" value="ECO:0007669"/>
    <property type="project" value="TreeGrafter"/>
</dbReference>
<feature type="domain" description="Phosphoribosyltransferase" evidence="3">
    <location>
        <begin position="25"/>
        <end position="168"/>
    </location>
</feature>
<reference evidence="4 5" key="1">
    <citation type="submission" date="2019-09" db="EMBL/GenBank/DDBJ databases">
        <authorList>
            <person name="Cremers G."/>
        </authorList>
    </citation>
    <scope>NUCLEOTIDE SEQUENCE [LARGE SCALE GENOMIC DNA]</scope>
    <source>
        <strain evidence="4">4A</strain>
    </source>
</reference>
<dbReference type="OrthoDB" id="9802824at2"/>
<dbReference type="Pfam" id="PF00156">
    <property type="entry name" value="Pribosyltran"/>
    <property type="match status" value="1"/>
</dbReference>
<protein>
    <submittedName>
        <fullName evidence="4">Hypoxanthine phosphoribosyltransferase</fullName>
        <ecNumber evidence="4">2.4.2.8</ecNumber>
    </submittedName>
</protein>
<dbReference type="InterPro" id="IPR000836">
    <property type="entry name" value="PRTase_dom"/>
</dbReference>
<evidence type="ECO:0000256" key="1">
    <source>
        <dbReference type="ARBA" id="ARBA00048811"/>
    </source>
</evidence>
<dbReference type="RefSeq" id="WP_142661098.1">
    <property type="nucleotide sequence ID" value="NZ_CABFVA020000133.1"/>
</dbReference>
<evidence type="ECO:0000313" key="5">
    <source>
        <dbReference type="Proteomes" id="UP000334923"/>
    </source>
</evidence>
<dbReference type="PANTHER" id="PTHR43340">
    <property type="entry name" value="HYPOXANTHINE-GUANINE PHOSPHORIBOSYLTRANSFERASE"/>
    <property type="match status" value="1"/>
</dbReference>
<dbReference type="EC" id="2.4.2.8" evidence="4"/>
<organism evidence="4 5">
    <name type="scientific">Methylacidimicrobium tartarophylax</name>
    <dbReference type="NCBI Taxonomy" id="1041768"/>
    <lineage>
        <taxon>Bacteria</taxon>
        <taxon>Pseudomonadati</taxon>
        <taxon>Verrucomicrobiota</taxon>
        <taxon>Methylacidimicrobium</taxon>
    </lineage>
</organism>
<accession>A0A5E6MH50</accession>
<dbReference type="Proteomes" id="UP000334923">
    <property type="component" value="Unassembled WGS sequence"/>
</dbReference>
<evidence type="ECO:0000313" key="4">
    <source>
        <dbReference type="EMBL" id="VVM08343.1"/>
    </source>
</evidence>
<keyword evidence="5" id="KW-1185">Reference proteome</keyword>
<dbReference type="InterPro" id="IPR029057">
    <property type="entry name" value="PRTase-like"/>
</dbReference>
<dbReference type="GO" id="GO:0052657">
    <property type="term" value="F:guanine phosphoribosyltransferase activity"/>
    <property type="evidence" value="ECO:0007669"/>
    <property type="project" value="RHEA"/>
</dbReference>
<evidence type="ECO:0000259" key="3">
    <source>
        <dbReference type="Pfam" id="PF00156"/>
    </source>
</evidence>
<proteinExistence type="predicted"/>
<dbReference type="EMBL" id="CABFVA020000133">
    <property type="protein sequence ID" value="VVM08343.1"/>
    <property type="molecule type" value="Genomic_DNA"/>
</dbReference>
<evidence type="ECO:0000256" key="2">
    <source>
        <dbReference type="ARBA" id="ARBA00049402"/>
    </source>
</evidence>
<dbReference type="GO" id="GO:0032263">
    <property type="term" value="P:GMP salvage"/>
    <property type="evidence" value="ECO:0007669"/>
    <property type="project" value="TreeGrafter"/>
</dbReference>
<keyword evidence="4" id="KW-0328">Glycosyltransferase</keyword>
<keyword evidence="4" id="KW-0808">Transferase</keyword>
<gene>
    <name evidence="4" type="primary">hprT</name>
    <name evidence="4" type="synonym">HPRT1</name>
    <name evidence="4" type="synonym">hpt</name>
    <name evidence="4" type="ORF">MAMT_02298</name>
</gene>
<dbReference type="Gene3D" id="3.40.50.2020">
    <property type="match status" value="1"/>
</dbReference>
<dbReference type="PANTHER" id="PTHR43340:SF1">
    <property type="entry name" value="HYPOXANTHINE PHOSPHORIBOSYLTRANSFERASE"/>
    <property type="match status" value="1"/>
</dbReference>
<sequence>MHRRVFKESRESEIGSLLLSEGVIRQRVKALAADIHTAYSPVPFTIVGLLNGSLLFTADLLRELPPETEVVFWRVKSYRGTLSSGNPEGLEAEGGEFAGRRVLVVDDILDSGCTLSAVEKRLRALGASSVEYCVLLAKQRARPPGFPVPRWVGFEIPDRFVVGYGLDYNGRYRGLSSIRMLEEEKILPGGAESAG</sequence>
<dbReference type="CDD" id="cd06223">
    <property type="entry name" value="PRTases_typeI"/>
    <property type="match status" value="1"/>
</dbReference>
<dbReference type="SUPFAM" id="SSF53271">
    <property type="entry name" value="PRTase-like"/>
    <property type="match status" value="1"/>
</dbReference>
<dbReference type="GO" id="GO:0006178">
    <property type="term" value="P:guanine salvage"/>
    <property type="evidence" value="ECO:0007669"/>
    <property type="project" value="TreeGrafter"/>
</dbReference>
<name>A0A5E6MH50_9BACT</name>
<dbReference type="GO" id="GO:0032264">
    <property type="term" value="P:IMP salvage"/>
    <property type="evidence" value="ECO:0007669"/>
    <property type="project" value="TreeGrafter"/>
</dbReference>
<comment type="catalytic activity">
    <reaction evidence="2">
        <text>IMP + diphosphate = hypoxanthine + 5-phospho-alpha-D-ribose 1-diphosphate</text>
        <dbReference type="Rhea" id="RHEA:17973"/>
        <dbReference type="ChEBI" id="CHEBI:17368"/>
        <dbReference type="ChEBI" id="CHEBI:33019"/>
        <dbReference type="ChEBI" id="CHEBI:58017"/>
        <dbReference type="ChEBI" id="CHEBI:58053"/>
        <dbReference type="EC" id="2.4.2.8"/>
    </reaction>
    <physiologicalReaction direction="right-to-left" evidence="2">
        <dbReference type="Rhea" id="RHEA:17975"/>
    </physiologicalReaction>
</comment>
<dbReference type="GO" id="GO:0005829">
    <property type="term" value="C:cytosol"/>
    <property type="evidence" value="ECO:0007669"/>
    <property type="project" value="TreeGrafter"/>
</dbReference>
<dbReference type="AlphaFoldDB" id="A0A5E6MH50"/>